<feature type="compositionally biased region" description="Basic and acidic residues" evidence="1">
    <location>
        <begin position="86"/>
        <end position="120"/>
    </location>
</feature>
<dbReference type="PRINTS" id="PR01217">
    <property type="entry name" value="PRICHEXTENSN"/>
</dbReference>
<feature type="region of interest" description="Disordered" evidence="1">
    <location>
        <begin position="43"/>
        <end position="216"/>
    </location>
</feature>
<feature type="compositionally biased region" description="Low complexity" evidence="1">
    <location>
        <begin position="76"/>
        <end position="85"/>
    </location>
</feature>
<gene>
    <name evidence="2" type="ORF">LACBIDRAFT_325142</name>
</gene>
<sequence>MTPMMDNIVTDHPRPLTSTEDVKTTWQMCHIVRTVTTHAVVTVQPDQDGATSRRNHECPPMSMPAHNTTTTKSAHPRTTPTAPHDPTAHEHPPTTTTAHERPRRDNERPRMPMHDNEHPPAQRKRQCKHERNGNPPPRTPIQPTTHDQRRRTPTHGGFCSRQRKWATTSPGELPLSPSFLTTTLPSSPLPPSVAPPPISPPPSIAPPSIHSHLTLHHSLPSPLPPFTTPSLHHSLSPPSLLPPPSPLTLYYILPPPSLPPVFPPSLKY</sequence>
<dbReference type="KEGG" id="lbc:LACBIDRAFT_325142"/>
<feature type="compositionally biased region" description="Pro residues" evidence="1">
    <location>
        <begin position="187"/>
        <end position="205"/>
    </location>
</feature>
<dbReference type="AlphaFoldDB" id="B0D5A8"/>
<evidence type="ECO:0000313" key="3">
    <source>
        <dbReference type="Proteomes" id="UP000001194"/>
    </source>
</evidence>
<evidence type="ECO:0000313" key="2">
    <source>
        <dbReference type="EMBL" id="EDR10240.1"/>
    </source>
</evidence>
<reference evidence="2 3" key="1">
    <citation type="journal article" date="2008" name="Nature">
        <title>The genome of Laccaria bicolor provides insights into mycorrhizal symbiosis.</title>
        <authorList>
            <person name="Martin F."/>
            <person name="Aerts A."/>
            <person name="Ahren D."/>
            <person name="Brun A."/>
            <person name="Danchin E.G.J."/>
            <person name="Duchaussoy F."/>
            <person name="Gibon J."/>
            <person name="Kohler A."/>
            <person name="Lindquist E."/>
            <person name="Pereda V."/>
            <person name="Salamov A."/>
            <person name="Shapiro H.J."/>
            <person name="Wuyts J."/>
            <person name="Blaudez D."/>
            <person name="Buee M."/>
            <person name="Brokstein P."/>
            <person name="Canbaeck B."/>
            <person name="Cohen D."/>
            <person name="Courty P.E."/>
            <person name="Coutinho P.M."/>
            <person name="Delaruelle C."/>
            <person name="Detter J.C."/>
            <person name="Deveau A."/>
            <person name="DiFazio S."/>
            <person name="Duplessis S."/>
            <person name="Fraissinet-Tachet L."/>
            <person name="Lucic E."/>
            <person name="Frey-Klett P."/>
            <person name="Fourrey C."/>
            <person name="Feussner I."/>
            <person name="Gay G."/>
            <person name="Grimwood J."/>
            <person name="Hoegger P.J."/>
            <person name="Jain P."/>
            <person name="Kilaru S."/>
            <person name="Labbe J."/>
            <person name="Lin Y.C."/>
            <person name="Legue V."/>
            <person name="Le Tacon F."/>
            <person name="Marmeisse R."/>
            <person name="Melayah D."/>
            <person name="Montanini B."/>
            <person name="Muratet M."/>
            <person name="Nehls U."/>
            <person name="Niculita-Hirzel H."/>
            <person name="Oudot-Le Secq M.P."/>
            <person name="Peter M."/>
            <person name="Quesneville H."/>
            <person name="Rajashekar B."/>
            <person name="Reich M."/>
            <person name="Rouhier N."/>
            <person name="Schmutz J."/>
            <person name="Yin T."/>
            <person name="Chalot M."/>
            <person name="Henrissat B."/>
            <person name="Kuees U."/>
            <person name="Lucas S."/>
            <person name="Van de Peer Y."/>
            <person name="Podila G.K."/>
            <person name="Polle A."/>
            <person name="Pukkila P.J."/>
            <person name="Richardson P.M."/>
            <person name="Rouze P."/>
            <person name="Sanders I.R."/>
            <person name="Stajich J.E."/>
            <person name="Tunlid A."/>
            <person name="Tuskan G."/>
            <person name="Grigoriev I.V."/>
        </authorList>
    </citation>
    <scope>NUCLEOTIDE SEQUENCE [LARGE SCALE GENOMIC DNA]</scope>
    <source>
        <strain evidence="3">S238N-H82 / ATCC MYA-4686</strain>
    </source>
</reference>
<proteinExistence type="predicted"/>
<dbReference type="RefSeq" id="XP_001878690.1">
    <property type="nucleotide sequence ID" value="XM_001878655.1"/>
</dbReference>
<name>B0D5A8_LACBS</name>
<dbReference type="EMBL" id="DS547097">
    <property type="protein sequence ID" value="EDR10240.1"/>
    <property type="molecule type" value="Genomic_DNA"/>
</dbReference>
<accession>B0D5A8</accession>
<evidence type="ECO:0000256" key="1">
    <source>
        <dbReference type="SAM" id="MobiDB-lite"/>
    </source>
</evidence>
<feature type="compositionally biased region" description="Low complexity" evidence="1">
    <location>
        <begin position="173"/>
        <end position="186"/>
    </location>
</feature>
<dbReference type="HOGENOM" id="CLU_1038539_0_0_1"/>
<protein>
    <submittedName>
        <fullName evidence="2">Predicted protein</fullName>
    </submittedName>
</protein>
<dbReference type="Proteomes" id="UP000001194">
    <property type="component" value="Unassembled WGS sequence"/>
</dbReference>
<feature type="compositionally biased region" description="Low complexity" evidence="1">
    <location>
        <begin position="206"/>
        <end position="216"/>
    </location>
</feature>
<keyword evidence="3" id="KW-1185">Reference proteome</keyword>
<dbReference type="InParanoid" id="B0D5A8"/>
<organism evidence="3">
    <name type="scientific">Laccaria bicolor (strain S238N-H82 / ATCC MYA-4686)</name>
    <name type="common">Bicoloured deceiver</name>
    <name type="synonym">Laccaria laccata var. bicolor</name>
    <dbReference type="NCBI Taxonomy" id="486041"/>
    <lineage>
        <taxon>Eukaryota</taxon>
        <taxon>Fungi</taxon>
        <taxon>Dikarya</taxon>
        <taxon>Basidiomycota</taxon>
        <taxon>Agaricomycotina</taxon>
        <taxon>Agaricomycetes</taxon>
        <taxon>Agaricomycetidae</taxon>
        <taxon>Agaricales</taxon>
        <taxon>Agaricineae</taxon>
        <taxon>Hydnangiaceae</taxon>
        <taxon>Laccaria</taxon>
    </lineage>
</organism>
<dbReference type="GeneID" id="6074292"/>